<keyword evidence="8" id="KW-0812">Transmembrane</keyword>
<dbReference type="InterPro" id="IPR008979">
    <property type="entry name" value="Galactose-bd-like_sf"/>
</dbReference>
<dbReference type="GO" id="GO:0042806">
    <property type="term" value="F:fucose binding"/>
    <property type="evidence" value="ECO:0007669"/>
    <property type="project" value="UniProtKB-ARBA"/>
</dbReference>
<dbReference type="GeneID" id="111126365"/>
<dbReference type="SUPFAM" id="SSF49785">
    <property type="entry name" value="Galactose-binding domain-like"/>
    <property type="match status" value="1"/>
</dbReference>
<dbReference type="InterPro" id="IPR051941">
    <property type="entry name" value="BG_Antigen-Binding_Lectin"/>
</dbReference>
<dbReference type="OrthoDB" id="6159059at2759"/>
<keyword evidence="8" id="KW-0472">Membrane</keyword>
<dbReference type="InterPro" id="IPR006585">
    <property type="entry name" value="FTP1"/>
</dbReference>
<dbReference type="PANTHER" id="PTHR45713:SF6">
    <property type="entry name" value="F5_8 TYPE C DOMAIN-CONTAINING PROTEIN"/>
    <property type="match status" value="1"/>
</dbReference>
<dbReference type="SMART" id="SM00607">
    <property type="entry name" value="FTP"/>
    <property type="match status" value="1"/>
</dbReference>
<comment type="function">
    <text evidence="1">Acts as a defensive agent. Recognizes blood group fucosylated oligosaccharides including A, B, H and Lewis B-type antigens. Does not recognize Lewis A antigen and has low affinity for monovalent haptens.</text>
</comment>
<dbReference type="Pfam" id="PF22633">
    <property type="entry name" value="F5_F8_type_C_2"/>
    <property type="match status" value="1"/>
</dbReference>
<reference evidence="11" key="1">
    <citation type="submission" date="2025-08" db="UniProtKB">
        <authorList>
            <consortium name="RefSeq"/>
        </authorList>
    </citation>
    <scope>IDENTIFICATION</scope>
    <source>
        <tissue evidence="11">Whole sample</tissue>
    </source>
</reference>
<keyword evidence="6" id="KW-0106">Calcium</keyword>
<comment type="subunit">
    <text evidence="3">Homotrimer.</text>
</comment>
<gene>
    <name evidence="11" type="primary">LOC111126365</name>
</gene>
<keyword evidence="8" id="KW-1133">Transmembrane helix</keyword>
<evidence type="ECO:0000256" key="4">
    <source>
        <dbReference type="ARBA" id="ARBA00022723"/>
    </source>
</evidence>
<evidence type="ECO:0000259" key="9">
    <source>
        <dbReference type="SMART" id="SM00607"/>
    </source>
</evidence>
<keyword evidence="7" id="KW-1015">Disulfide bond</keyword>
<feature type="transmembrane region" description="Helical" evidence="8">
    <location>
        <begin position="252"/>
        <end position="273"/>
    </location>
</feature>
<evidence type="ECO:0000256" key="6">
    <source>
        <dbReference type="ARBA" id="ARBA00022837"/>
    </source>
</evidence>
<dbReference type="AlphaFoldDB" id="A0A8B8DGF6"/>
<evidence type="ECO:0000313" key="11">
    <source>
        <dbReference type="RefSeq" id="XP_022326639.1"/>
    </source>
</evidence>
<organism evidence="10 11">
    <name type="scientific">Crassostrea virginica</name>
    <name type="common">Eastern oyster</name>
    <dbReference type="NCBI Taxonomy" id="6565"/>
    <lineage>
        <taxon>Eukaryota</taxon>
        <taxon>Metazoa</taxon>
        <taxon>Spiralia</taxon>
        <taxon>Lophotrochozoa</taxon>
        <taxon>Mollusca</taxon>
        <taxon>Bivalvia</taxon>
        <taxon>Autobranchia</taxon>
        <taxon>Pteriomorphia</taxon>
        <taxon>Ostreida</taxon>
        <taxon>Ostreoidea</taxon>
        <taxon>Ostreidae</taxon>
        <taxon>Crassostrea</taxon>
    </lineage>
</organism>
<evidence type="ECO:0000256" key="1">
    <source>
        <dbReference type="ARBA" id="ARBA00002219"/>
    </source>
</evidence>
<keyword evidence="10" id="KW-1185">Reference proteome</keyword>
<dbReference type="PANTHER" id="PTHR45713">
    <property type="entry name" value="FTP DOMAIN-CONTAINING PROTEIN"/>
    <property type="match status" value="1"/>
</dbReference>
<protein>
    <submittedName>
        <fullName evidence="11">Uncharacterized protein LOC111126365</fullName>
    </submittedName>
</protein>
<evidence type="ECO:0000256" key="7">
    <source>
        <dbReference type="ARBA" id="ARBA00023157"/>
    </source>
</evidence>
<evidence type="ECO:0000256" key="2">
    <source>
        <dbReference type="ARBA" id="ARBA00010147"/>
    </source>
</evidence>
<keyword evidence="4" id="KW-0479">Metal-binding</keyword>
<dbReference type="Gene3D" id="2.60.120.260">
    <property type="entry name" value="Galactose-binding domain-like"/>
    <property type="match status" value="1"/>
</dbReference>
<dbReference type="GO" id="GO:0010185">
    <property type="term" value="P:regulation of cellular defense response"/>
    <property type="evidence" value="ECO:0007669"/>
    <property type="project" value="UniProtKB-ARBA"/>
</dbReference>
<evidence type="ECO:0000313" key="10">
    <source>
        <dbReference type="Proteomes" id="UP000694844"/>
    </source>
</evidence>
<comment type="similarity">
    <text evidence="2">Belongs to the fucolectin family.</text>
</comment>
<accession>A0A8B8DGF6</accession>
<dbReference type="KEGG" id="cvn:111126365"/>
<feature type="domain" description="Fucolectin tachylectin-4 pentraxin-1" evidence="9">
    <location>
        <begin position="32"/>
        <end position="193"/>
    </location>
</feature>
<proteinExistence type="inferred from homology"/>
<dbReference type="GO" id="GO:0046872">
    <property type="term" value="F:metal ion binding"/>
    <property type="evidence" value="ECO:0007669"/>
    <property type="project" value="UniProtKB-KW"/>
</dbReference>
<keyword evidence="5" id="KW-0430">Lectin</keyword>
<name>A0A8B8DGF6_CRAVI</name>
<evidence type="ECO:0000256" key="3">
    <source>
        <dbReference type="ARBA" id="ARBA00011233"/>
    </source>
</evidence>
<evidence type="ECO:0000256" key="8">
    <source>
        <dbReference type="SAM" id="Phobius"/>
    </source>
</evidence>
<dbReference type="Proteomes" id="UP000694844">
    <property type="component" value="Chromosome 3"/>
</dbReference>
<dbReference type="GO" id="GO:0001868">
    <property type="term" value="P:regulation of complement activation, lectin pathway"/>
    <property type="evidence" value="ECO:0007669"/>
    <property type="project" value="UniProtKB-ARBA"/>
</dbReference>
<evidence type="ECO:0000256" key="5">
    <source>
        <dbReference type="ARBA" id="ARBA00022734"/>
    </source>
</evidence>
<dbReference type="RefSeq" id="XP_022326639.1">
    <property type="nucleotide sequence ID" value="XM_022470931.1"/>
</dbReference>
<sequence length="332" mass="37052">MFSSDVTMSTCMFVLPTLYITITMIFKMCHTYENLALNKKAEQSSVYAEDIDPNLAVDNNTDQTYTNCARTTLASEVWWQVDLGGTKSIHDIRVFYRNDSDANVKIRVGNHAGFSLYISESRCELPTGGYLCYKNQDKLPPLESDHVCKHHGRYVTYYNKRTGDGADFPFKVTSLTETMAEICEVQVFGCSVAGMYGESCDEACPINCRDNLCDIETGACLYCNEGFKGEQCDVSASPLTGSSESELSLYKGVILTLTVVLVVLIVTVVILHYKLSKLKSIKSQQSGYITTQPEPGSQGHTYATLGVELAEVRQYDHLRIENQESHSYLRIV</sequence>